<keyword evidence="2 9" id="KW-1003">Cell membrane</keyword>
<evidence type="ECO:0000256" key="9">
    <source>
        <dbReference type="HAMAP-Rule" id="MF_00161"/>
    </source>
</evidence>
<keyword evidence="8 9" id="KW-0472">Membrane</keyword>
<evidence type="ECO:0000256" key="6">
    <source>
        <dbReference type="ARBA" id="ARBA00022801"/>
    </source>
</evidence>
<name>A0ABW1S7I1_9PROT</name>
<keyword evidence="13" id="KW-1185">Reference proteome</keyword>
<dbReference type="HAMAP" id="MF_00161">
    <property type="entry name" value="LspA"/>
    <property type="match status" value="1"/>
</dbReference>
<comment type="similarity">
    <text evidence="1 9 11">Belongs to the peptidase A8 family.</text>
</comment>
<evidence type="ECO:0000256" key="4">
    <source>
        <dbReference type="ARBA" id="ARBA00022692"/>
    </source>
</evidence>
<protein>
    <recommendedName>
        <fullName evidence="9">Lipoprotein signal peptidase</fullName>
        <ecNumber evidence="9">3.4.23.36</ecNumber>
    </recommendedName>
    <alternativeName>
        <fullName evidence="9">Prolipoprotein signal peptidase</fullName>
    </alternativeName>
    <alternativeName>
        <fullName evidence="9">Signal peptidase II</fullName>
        <shortName evidence="9">SPase II</shortName>
    </alternativeName>
</protein>
<evidence type="ECO:0000256" key="2">
    <source>
        <dbReference type="ARBA" id="ARBA00022475"/>
    </source>
</evidence>
<evidence type="ECO:0000256" key="3">
    <source>
        <dbReference type="ARBA" id="ARBA00022670"/>
    </source>
</evidence>
<dbReference type="Pfam" id="PF01252">
    <property type="entry name" value="Peptidase_A8"/>
    <property type="match status" value="1"/>
</dbReference>
<keyword evidence="7 9" id="KW-1133">Transmembrane helix</keyword>
<gene>
    <name evidence="9 12" type="primary">lspA</name>
    <name evidence="12" type="ORF">ACFQDM_03620</name>
</gene>
<keyword evidence="4 9" id="KW-0812">Transmembrane</keyword>
<proteinExistence type="inferred from homology"/>
<reference evidence="13" key="1">
    <citation type="journal article" date="2019" name="Int. J. Syst. Evol. Microbiol.">
        <title>The Global Catalogue of Microorganisms (GCM) 10K type strain sequencing project: providing services to taxonomists for standard genome sequencing and annotation.</title>
        <authorList>
            <consortium name="The Broad Institute Genomics Platform"/>
            <consortium name="The Broad Institute Genome Sequencing Center for Infectious Disease"/>
            <person name="Wu L."/>
            <person name="Ma J."/>
        </authorList>
    </citation>
    <scope>NUCLEOTIDE SEQUENCE [LARGE SCALE GENOMIC DNA]</scope>
    <source>
        <strain evidence="13">CGMCC-1.15741</strain>
    </source>
</reference>
<feature type="transmembrane region" description="Helical" evidence="9">
    <location>
        <begin position="78"/>
        <end position="98"/>
    </location>
</feature>
<accession>A0ABW1S7I1</accession>
<comment type="subcellular location">
    <subcellularLocation>
        <location evidence="9">Cell membrane</location>
        <topology evidence="9">Multi-pass membrane protein</topology>
    </subcellularLocation>
</comment>
<dbReference type="PANTHER" id="PTHR33695">
    <property type="entry name" value="LIPOPROTEIN SIGNAL PEPTIDASE"/>
    <property type="match status" value="1"/>
</dbReference>
<feature type="transmembrane region" description="Helical" evidence="9">
    <location>
        <begin position="171"/>
        <end position="192"/>
    </location>
</feature>
<dbReference type="GO" id="GO:0004190">
    <property type="term" value="F:aspartic-type endopeptidase activity"/>
    <property type="evidence" value="ECO:0007669"/>
    <property type="project" value="UniProtKB-EC"/>
</dbReference>
<sequence length="201" mass="22298">MAKSTIPARAIWALTIILVVFVVDQLTKHLILRADVFNAYECLARTGPCGHVELSSIMDLSMVWNRGFSFGIAQSEGWGRWALFVLQLAVGGLFFAWLLKAKHRITALSLALVVGGALGNLVDRFRFGAVVDFFNFSGPWFGIEFDLPQALRWVEGIFTASWDLDGRLGLGFPYVFNIADAAITVGAILLLVDQFLLHRHE</sequence>
<comment type="catalytic activity">
    <reaction evidence="9 10">
        <text>Release of signal peptides from bacterial membrane prolipoproteins. Hydrolyzes -Xaa-Yaa-Zaa-|-(S,diacylglyceryl)Cys-, in which Xaa is hydrophobic (preferably Leu), and Yaa (Ala or Ser) and Zaa (Gly or Ala) have small, neutral side chains.</text>
        <dbReference type="EC" id="3.4.23.36"/>
    </reaction>
</comment>
<evidence type="ECO:0000256" key="8">
    <source>
        <dbReference type="ARBA" id="ARBA00023136"/>
    </source>
</evidence>
<dbReference type="PROSITE" id="PS00855">
    <property type="entry name" value="SPASE_II"/>
    <property type="match status" value="1"/>
</dbReference>
<feature type="transmembrane region" description="Helical" evidence="9">
    <location>
        <begin position="105"/>
        <end position="122"/>
    </location>
</feature>
<feature type="active site" evidence="9">
    <location>
        <position position="132"/>
    </location>
</feature>
<keyword evidence="5 9" id="KW-0064">Aspartyl protease</keyword>
<dbReference type="EC" id="3.4.23.36" evidence="9"/>
<evidence type="ECO:0000313" key="12">
    <source>
        <dbReference type="EMBL" id="MFC6197148.1"/>
    </source>
</evidence>
<evidence type="ECO:0000256" key="5">
    <source>
        <dbReference type="ARBA" id="ARBA00022750"/>
    </source>
</evidence>
<comment type="pathway">
    <text evidence="9">Protein modification; lipoprotein biosynthesis (signal peptide cleavage).</text>
</comment>
<evidence type="ECO:0000256" key="11">
    <source>
        <dbReference type="RuleBase" id="RU004181"/>
    </source>
</evidence>
<dbReference type="RefSeq" id="WP_377375610.1">
    <property type="nucleotide sequence ID" value="NZ_JBHSSW010000004.1"/>
</dbReference>
<evidence type="ECO:0000256" key="10">
    <source>
        <dbReference type="RuleBase" id="RU000594"/>
    </source>
</evidence>
<evidence type="ECO:0000256" key="1">
    <source>
        <dbReference type="ARBA" id="ARBA00006139"/>
    </source>
</evidence>
<organism evidence="12 13">
    <name type="scientific">Ponticaulis profundi</name>
    <dbReference type="NCBI Taxonomy" id="2665222"/>
    <lineage>
        <taxon>Bacteria</taxon>
        <taxon>Pseudomonadati</taxon>
        <taxon>Pseudomonadota</taxon>
        <taxon>Alphaproteobacteria</taxon>
        <taxon>Hyphomonadales</taxon>
        <taxon>Hyphomonadaceae</taxon>
        <taxon>Ponticaulis</taxon>
    </lineage>
</organism>
<keyword evidence="3 9" id="KW-0645">Protease</keyword>
<dbReference type="EMBL" id="JBHSSW010000004">
    <property type="protein sequence ID" value="MFC6197148.1"/>
    <property type="molecule type" value="Genomic_DNA"/>
</dbReference>
<keyword evidence="6 9" id="KW-0378">Hydrolase</keyword>
<dbReference type="PRINTS" id="PR00781">
    <property type="entry name" value="LIPOSIGPTASE"/>
</dbReference>
<dbReference type="NCBIfam" id="TIGR00077">
    <property type="entry name" value="lspA"/>
    <property type="match status" value="1"/>
</dbReference>
<feature type="active site" evidence="9">
    <location>
        <position position="180"/>
    </location>
</feature>
<dbReference type="Proteomes" id="UP001596303">
    <property type="component" value="Unassembled WGS sequence"/>
</dbReference>
<comment type="function">
    <text evidence="9 10">This protein specifically catalyzes the removal of signal peptides from prolipoproteins.</text>
</comment>
<comment type="caution">
    <text evidence="12">The sequence shown here is derived from an EMBL/GenBank/DDBJ whole genome shotgun (WGS) entry which is preliminary data.</text>
</comment>
<dbReference type="InterPro" id="IPR001872">
    <property type="entry name" value="Peptidase_A8"/>
</dbReference>
<comment type="caution">
    <text evidence="9">Lacks conserved residue(s) required for the propagation of feature annotation.</text>
</comment>
<evidence type="ECO:0000256" key="7">
    <source>
        <dbReference type="ARBA" id="ARBA00022989"/>
    </source>
</evidence>
<evidence type="ECO:0000313" key="13">
    <source>
        <dbReference type="Proteomes" id="UP001596303"/>
    </source>
</evidence>
<dbReference type="PANTHER" id="PTHR33695:SF1">
    <property type="entry name" value="LIPOPROTEIN SIGNAL PEPTIDASE"/>
    <property type="match status" value="1"/>
</dbReference>